<dbReference type="RefSeq" id="WP_237468577.1">
    <property type="nucleotide sequence ID" value="NZ_CAKLDI010000002.1"/>
</dbReference>
<dbReference type="CDD" id="cd01949">
    <property type="entry name" value="GGDEF"/>
    <property type="match status" value="1"/>
</dbReference>
<organism evidence="7 8">
    <name type="scientific">Vibrio stylophorae</name>
    <dbReference type="NCBI Taxonomy" id="659351"/>
    <lineage>
        <taxon>Bacteria</taxon>
        <taxon>Pseudomonadati</taxon>
        <taxon>Pseudomonadota</taxon>
        <taxon>Gammaproteobacteria</taxon>
        <taxon>Vibrionales</taxon>
        <taxon>Vibrionaceae</taxon>
        <taxon>Vibrio</taxon>
    </lineage>
</organism>
<comment type="catalytic activity">
    <reaction evidence="2">
        <text>2 GTP = 3',3'-c-di-GMP + 2 diphosphate</text>
        <dbReference type="Rhea" id="RHEA:24898"/>
        <dbReference type="ChEBI" id="CHEBI:33019"/>
        <dbReference type="ChEBI" id="CHEBI:37565"/>
        <dbReference type="ChEBI" id="CHEBI:58805"/>
        <dbReference type="EC" id="2.7.7.65"/>
    </reaction>
</comment>
<sequence length="314" mass="35896">MDAMKILLVDDVHLERVNLEMRLKNLQHQVLAVQSGEEALAQYQHFDPDLVILDISMPNMDGYEVAREIRERFQEWIPIVFLSSHDEPEMIAKAIENGGDDYLVKPVNKIVLGAKIHAMQRIAKMRHRLIDASVQLEAANQQLEKKVNEDGLTGIANRRYLDEFLTSQIAWHGRNGLPLTVMMLDIDHFKIFNDHYGHLKGDQCLVHVAQALQSLYHRSGELVARYGGEEFVVVLSNCDDERSQQECERLQRQIRTLAIEHKRSPTAPIVTASFGSVSWLPTGLEKANHIYQIVDKVLYQAKHQGRNCYVVAEV</sequence>
<feature type="modified residue" description="4-aspartylphosphate" evidence="3">
    <location>
        <position position="54"/>
    </location>
</feature>
<feature type="coiled-coil region" evidence="4">
    <location>
        <begin position="122"/>
        <end position="149"/>
    </location>
</feature>
<dbReference type="PROSITE" id="PS50887">
    <property type="entry name" value="GGDEF"/>
    <property type="match status" value="1"/>
</dbReference>
<evidence type="ECO:0000256" key="1">
    <source>
        <dbReference type="ARBA" id="ARBA00012528"/>
    </source>
</evidence>
<comment type="caution">
    <text evidence="7">The sequence shown here is derived from an EMBL/GenBank/DDBJ whole genome shotgun (WGS) entry which is preliminary data.</text>
</comment>
<evidence type="ECO:0000256" key="2">
    <source>
        <dbReference type="ARBA" id="ARBA00034247"/>
    </source>
</evidence>
<dbReference type="Pfam" id="PF00990">
    <property type="entry name" value="GGDEF"/>
    <property type="match status" value="1"/>
</dbReference>
<dbReference type="SMART" id="SM00448">
    <property type="entry name" value="REC"/>
    <property type="match status" value="1"/>
</dbReference>
<dbReference type="InterPro" id="IPR000160">
    <property type="entry name" value="GGDEF_dom"/>
</dbReference>
<dbReference type="InterPro" id="IPR011006">
    <property type="entry name" value="CheY-like_superfamily"/>
</dbReference>
<keyword evidence="7" id="KW-0378">Hydrolase</keyword>
<dbReference type="PROSITE" id="PS50110">
    <property type="entry name" value="RESPONSE_REGULATORY"/>
    <property type="match status" value="1"/>
</dbReference>
<dbReference type="Proteomes" id="UP000838672">
    <property type="component" value="Unassembled WGS sequence"/>
</dbReference>
<dbReference type="InterPro" id="IPR001789">
    <property type="entry name" value="Sig_transdc_resp-reg_receiver"/>
</dbReference>
<evidence type="ECO:0000259" key="5">
    <source>
        <dbReference type="PROSITE" id="PS50110"/>
    </source>
</evidence>
<accession>A0ABN8DZC4</accession>
<dbReference type="CDD" id="cd00156">
    <property type="entry name" value="REC"/>
    <property type="match status" value="1"/>
</dbReference>
<feature type="domain" description="GGDEF" evidence="6">
    <location>
        <begin position="177"/>
        <end position="314"/>
    </location>
</feature>
<dbReference type="PANTHER" id="PTHR45138">
    <property type="entry name" value="REGULATORY COMPONENTS OF SENSORY TRANSDUCTION SYSTEM"/>
    <property type="match status" value="1"/>
</dbReference>
<dbReference type="Gene3D" id="3.40.50.2300">
    <property type="match status" value="1"/>
</dbReference>
<dbReference type="InterPro" id="IPR050469">
    <property type="entry name" value="Diguanylate_Cyclase"/>
</dbReference>
<protein>
    <recommendedName>
        <fullName evidence="1">diguanylate cyclase</fullName>
        <ecNumber evidence="1">2.7.7.65</ecNumber>
    </recommendedName>
</protein>
<dbReference type="InterPro" id="IPR029787">
    <property type="entry name" value="Nucleotide_cyclase"/>
</dbReference>
<proteinExistence type="predicted"/>
<gene>
    <name evidence="7" type="primary">cheB_2</name>
    <name evidence="7" type="ORF">VST7929_03192</name>
</gene>
<evidence type="ECO:0000313" key="7">
    <source>
        <dbReference type="EMBL" id="CAH0535714.1"/>
    </source>
</evidence>
<dbReference type="EC" id="2.7.7.65" evidence="1"/>
<evidence type="ECO:0000256" key="3">
    <source>
        <dbReference type="PROSITE-ProRule" id="PRU00169"/>
    </source>
</evidence>
<keyword evidence="3" id="KW-0597">Phosphoprotein</keyword>
<evidence type="ECO:0000256" key="4">
    <source>
        <dbReference type="SAM" id="Coils"/>
    </source>
</evidence>
<keyword evidence="4" id="KW-0175">Coiled coil</keyword>
<evidence type="ECO:0000313" key="8">
    <source>
        <dbReference type="Proteomes" id="UP000838672"/>
    </source>
</evidence>
<dbReference type="GO" id="GO:0050568">
    <property type="term" value="F:protein-glutamine glutaminase activity"/>
    <property type="evidence" value="ECO:0007669"/>
    <property type="project" value="UniProtKB-EC"/>
</dbReference>
<dbReference type="Pfam" id="PF00072">
    <property type="entry name" value="Response_reg"/>
    <property type="match status" value="1"/>
</dbReference>
<dbReference type="InterPro" id="IPR043128">
    <property type="entry name" value="Rev_trsase/Diguanyl_cyclase"/>
</dbReference>
<dbReference type="NCBIfam" id="TIGR00254">
    <property type="entry name" value="GGDEF"/>
    <property type="match status" value="1"/>
</dbReference>
<dbReference type="PANTHER" id="PTHR45138:SF9">
    <property type="entry name" value="DIGUANYLATE CYCLASE DGCM-RELATED"/>
    <property type="match status" value="1"/>
</dbReference>
<name>A0ABN8DZC4_9VIBR</name>
<reference evidence="7" key="1">
    <citation type="submission" date="2021-11" db="EMBL/GenBank/DDBJ databases">
        <authorList>
            <person name="Rodrigo-Torres L."/>
            <person name="Arahal R. D."/>
            <person name="Lucena T."/>
        </authorList>
    </citation>
    <scope>NUCLEOTIDE SEQUENCE</scope>
    <source>
        <strain evidence="7">CECT 7929</strain>
    </source>
</reference>
<feature type="domain" description="Response regulatory" evidence="5">
    <location>
        <begin position="5"/>
        <end position="120"/>
    </location>
</feature>
<dbReference type="SUPFAM" id="SSF55073">
    <property type="entry name" value="Nucleotide cyclase"/>
    <property type="match status" value="1"/>
</dbReference>
<dbReference type="Gene3D" id="3.30.70.270">
    <property type="match status" value="1"/>
</dbReference>
<dbReference type="EMBL" id="CAKLDI010000002">
    <property type="protein sequence ID" value="CAH0535714.1"/>
    <property type="molecule type" value="Genomic_DNA"/>
</dbReference>
<dbReference type="SUPFAM" id="SSF52172">
    <property type="entry name" value="CheY-like"/>
    <property type="match status" value="1"/>
</dbReference>
<keyword evidence="8" id="KW-1185">Reference proteome</keyword>
<evidence type="ECO:0000259" key="6">
    <source>
        <dbReference type="PROSITE" id="PS50887"/>
    </source>
</evidence>
<dbReference type="SMART" id="SM00267">
    <property type="entry name" value="GGDEF"/>
    <property type="match status" value="1"/>
</dbReference>